<feature type="domain" description="Knr4/Smi1-like" evidence="1">
    <location>
        <begin position="22"/>
        <end position="127"/>
    </location>
</feature>
<keyword evidence="3" id="KW-1185">Reference proteome</keyword>
<evidence type="ECO:0000313" key="3">
    <source>
        <dbReference type="Proteomes" id="UP000501421"/>
    </source>
</evidence>
<dbReference type="InterPro" id="IPR018958">
    <property type="entry name" value="Knr4/Smi1-like_dom"/>
</dbReference>
<dbReference type="Pfam" id="PF14567">
    <property type="entry name" value="SUKH_5"/>
    <property type="match status" value="1"/>
</dbReference>
<evidence type="ECO:0000313" key="2">
    <source>
        <dbReference type="EMBL" id="BBW98608.1"/>
    </source>
</evidence>
<dbReference type="Gene3D" id="3.40.1580.10">
    <property type="entry name" value="SMI1/KNR4-like"/>
    <property type="match status" value="1"/>
</dbReference>
<organism evidence="2 3">
    <name type="scientific">Geobacillus subterraneus</name>
    <dbReference type="NCBI Taxonomy" id="129338"/>
    <lineage>
        <taxon>Bacteria</taxon>
        <taxon>Bacillati</taxon>
        <taxon>Bacillota</taxon>
        <taxon>Bacilli</taxon>
        <taxon>Bacillales</taxon>
        <taxon>Anoxybacillaceae</taxon>
        <taxon>Geobacillus</taxon>
    </lineage>
</organism>
<dbReference type="AlphaFoldDB" id="A0A679FQ10"/>
<dbReference type="SUPFAM" id="SSF160631">
    <property type="entry name" value="SMI1/KNR4-like"/>
    <property type="match status" value="1"/>
</dbReference>
<reference evidence="3" key="1">
    <citation type="journal article" date="2020" name="Microbiol. Resour. Announc.">
        <title>Complete Genome Sequence of Geobacillus sp. Strain E55-1, Isolated from Mine Geyser in Japan.</title>
        <authorList>
            <person name="Miyazaki K."/>
            <person name="Hase E."/>
            <person name="Tokito N."/>
        </authorList>
    </citation>
    <scope>NUCLEOTIDE SEQUENCE [LARGE SCALE GENOMIC DNA]</scope>
    <source>
        <strain evidence="3">E55-1</strain>
    </source>
</reference>
<accession>A0A679FQ10</accession>
<proteinExistence type="predicted"/>
<gene>
    <name evidence="2" type="primary">yobK</name>
    <name evidence="2" type="ORF">GsuE55_34410</name>
</gene>
<dbReference type="SMART" id="SM00860">
    <property type="entry name" value="SMI1_KNR4"/>
    <property type="match status" value="1"/>
</dbReference>
<dbReference type="InterPro" id="IPR037883">
    <property type="entry name" value="Knr4/Smi1-like_sf"/>
</dbReference>
<name>A0A679FQ10_9BACL</name>
<sequence>MNEKELTALINENMEPDDFTGGVAESEIKRIQNELGVMLPKSYQWFLMNYGSGGMFGIDILGIGKSNLASVVIETKRYRELGLDRHLVVIENCGEYVYCLDTRKMENNECPVIAWDRQQGIDEMFEANNFFEFLWERLADAKEAWEEDF</sequence>
<dbReference type="EMBL" id="AP022557">
    <property type="protein sequence ID" value="BBW98608.1"/>
    <property type="molecule type" value="Genomic_DNA"/>
</dbReference>
<protein>
    <submittedName>
        <fullName evidence="2">Antitoxin YobK</fullName>
    </submittedName>
</protein>
<evidence type="ECO:0000259" key="1">
    <source>
        <dbReference type="SMART" id="SM00860"/>
    </source>
</evidence>
<dbReference type="RefSeq" id="WP_033844602.1">
    <property type="nucleotide sequence ID" value="NZ_AP022557.1"/>
</dbReference>
<dbReference type="Proteomes" id="UP000501421">
    <property type="component" value="Chromosome"/>
</dbReference>